<feature type="compositionally biased region" description="Basic and acidic residues" evidence="4">
    <location>
        <begin position="452"/>
        <end position="466"/>
    </location>
</feature>
<keyword evidence="1" id="KW-0403">Intermediate filament</keyword>
<proteinExistence type="predicted"/>
<dbReference type="FunFam" id="1.20.5.1160:FF:000001">
    <property type="entry name" value="Keratin type II"/>
    <property type="match status" value="1"/>
</dbReference>
<feature type="compositionally biased region" description="Acidic residues" evidence="4">
    <location>
        <begin position="378"/>
        <end position="393"/>
    </location>
</feature>
<feature type="compositionally biased region" description="Basic and acidic residues" evidence="4">
    <location>
        <begin position="580"/>
        <end position="601"/>
    </location>
</feature>
<feature type="coiled-coil region" evidence="3">
    <location>
        <begin position="65"/>
        <end position="106"/>
    </location>
</feature>
<dbReference type="Proteomes" id="UP001228049">
    <property type="component" value="Unassembled WGS sequence"/>
</dbReference>
<dbReference type="SMART" id="SM01391">
    <property type="entry name" value="Filament"/>
    <property type="match status" value="1"/>
</dbReference>
<keyword evidence="7" id="KW-1185">Reference proteome</keyword>
<dbReference type="InterPro" id="IPR050405">
    <property type="entry name" value="Intermediate_filament"/>
</dbReference>
<feature type="coiled-coil region" evidence="3">
    <location>
        <begin position="207"/>
        <end position="280"/>
    </location>
</feature>
<feature type="compositionally biased region" description="Basic and acidic residues" evidence="4">
    <location>
        <begin position="640"/>
        <end position="663"/>
    </location>
</feature>
<dbReference type="GO" id="GO:0005737">
    <property type="term" value="C:cytoplasm"/>
    <property type="evidence" value="ECO:0007669"/>
    <property type="project" value="TreeGrafter"/>
</dbReference>
<evidence type="ECO:0000256" key="3">
    <source>
        <dbReference type="SAM" id="Coils"/>
    </source>
</evidence>
<evidence type="ECO:0000256" key="4">
    <source>
        <dbReference type="SAM" id="MobiDB-lite"/>
    </source>
</evidence>
<feature type="domain" description="IF rod" evidence="5">
    <location>
        <begin position="1"/>
        <end position="323"/>
    </location>
</feature>
<dbReference type="Gene3D" id="1.20.5.1160">
    <property type="entry name" value="Vasodilator-stimulated phosphoprotein"/>
    <property type="match status" value="1"/>
</dbReference>
<dbReference type="PANTHER" id="PTHR45652">
    <property type="entry name" value="GLIAL FIBRILLARY ACIDIC PROTEIN"/>
    <property type="match status" value="1"/>
</dbReference>
<name>A0AAD9FL29_DISEL</name>
<keyword evidence="2 3" id="KW-0175">Coiled coil</keyword>
<evidence type="ECO:0000313" key="6">
    <source>
        <dbReference type="EMBL" id="KAK1905764.1"/>
    </source>
</evidence>
<dbReference type="InterPro" id="IPR039008">
    <property type="entry name" value="IF_rod_dom"/>
</dbReference>
<accession>A0AAD9FL29</accession>
<dbReference type="SUPFAM" id="SSF64593">
    <property type="entry name" value="Intermediate filament protein, coiled coil region"/>
    <property type="match status" value="1"/>
</dbReference>
<feature type="compositionally biased region" description="Basic and acidic residues" evidence="4">
    <location>
        <begin position="520"/>
        <end position="538"/>
    </location>
</feature>
<dbReference type="GO" id="GO:0099160">
    <property type="term" value="C:postsynaptic intermediate filament cytoskeleton"/>
    <property type="evidence" value="ECO:0007669"/>
    <property type="project" value="TreeGrafter"/>
</dbReference>
<dbReference type="GO" id="GO:0030424">
    <property type="term" value="C:axon"/>
    <property type="evidence" value="ECO:0007669"/>
    <property type="project" value="TreeGrafter"/>
</dbReference>
<dbReference type="Pfam" id="PF00038">
    <property type="entry name" value="Filament"/>
    <property type="match status" value="1"/>
</dbReference>
<dbReference type="GO" id="GO:0005200">
    <property type="term" value="F:structural constituent of cytoskeleton"/>
    <property type="evidence" value="ECO:0007669"/>
    <property type="project" value="TreeGrafter"/>
</dbReference>
<dbReference type="GO" id="GO:0033693">
    <property type="term" value="P:neurofilament bundle assembly"/>
    <property type="evidence" value="ECO:0007669"/>
    <property type="project" value="TreeGrafter"/>
</dbReference>
<dbReference type="EMBL" id="JASDAP010000003">
    <property type="protein sequence ID" value="KAK1905764.1"/>
    <property type="molecule type" value="Genomic_DNA"/>
</dbReference>
<dbReference type="GO" id="GO:0005882">
    <property type="term" value="C:intermediate filament"/>
    <property type="evidence" value="ECO:0007669"/>
    <property type="project" value="UniProtKB-KW"/>
</dbReference>
<feature type="region of interest" description="Disordered" evidence="4">
    <location>
        <begin position="378"/>
        <end position="837"/>
    </location>
</feature>
<dbReference type="PANTHER" id="PTHR45652:SF10">
    <property type="entry name" value="NEUROFILAMENT MEDIUM POLYPEPTIDE ISOFORM X1"/>
    <property type="match status" value="1"/>
</dbReference>
<sequence>MENRLLFPHRKAQDEYSQCKRHVRGFIEKVHHLQYQNALLEREIGEIRGKAKPASCLEEEYGPELRKLRQLLQEITHQKHQIEVEHDNFEEDLSNLRRQHDQEARSRLDAESNIVVLKKDINDAYQAKLQMDKKAQALVDEIQFLKGHHEAEVSEIMDQIQDAQVTVKAHAFGNSGITAALRDIRAQLEGHTVSDVQQQGDTFQSQFARLTEAAESQREALKATQQEIQEYRKRLQAKDIELDCAYGTREALQKQLRDVEDRHQEEMIHYQNTIKELENELINCKFDMSGYLREYQDLLNVKMALDVEIMTYRKLLCGEEAHLTAMSDTHVSLPYIYHQSPVYTLPCLRPGGPHRRAEPHYKFVEEIITETTREIEMSEFEETGSEETDEQEDDLKPEVPVEDELLKKSYSEKEDAEKDSFIPAQAEKPVDESSAQVSQESDKTQELSSVEEQDKVPASETADKTADLPGEAKSTLSEEKQISEKAQVSLTTPKSEAKESKVLSSEGLDEKDNQQQQQKVIEKPKEEKEATETDKKTVDLPGDTKSTVSIEKELSEKAQVSLTTPKSEAKESKVVLSESLDEKDNQQQQKVAEETKEEKEAAAQPKEPVDESSAQVSKESDKTQELSSVEVQDKIPASETTEKPIDLKGETKSTLLAEKELSEKAQVSLSTPKIEAKESKVVLSEGLDEKQNEQRQKVAEETKEEKEAAGAVVEKDISPKSDDLKPDVPDSTKGDAEKDIIPAQAEKPVDESSAQVSKESDKIQELSSVKEQYKAPALEMAEKTADPTQETKKTLSVEKELSEKTQVSLTTPKIEAKESKVLLSEGLDEKDNQQQQT</sequence>
<comment type="caution">
    <text evidence="6">The sequence shown here is derived from an EMBL/GenBank/DDBJ whole genome shotgun (WGS) entry which is preliminary data.</text>
</comment>
<feature type="compositionally biased region" description="Basic and acidic residues" evidence="4">
    <location>
        <begin position="827"/>
        <end position="837"/>
    </location>
</feature>
<protein>
    <submittedName>
        <fullName evidence="6">Neurofilament medium polypeptide</fullName>
    </submittedName>
</protein>
<feature type="compositionally biased region" description="Basic and acidic residues" evidence="4">
    <location>
        <begin position="780"/>
        <end position="803"/>
    </location>
</feature>
<feature type="compositionally biased region" description="Basic and acidic residues" evidence="4">
    <location>
        <begin position="394"/>
        <end position="420"/>
    </location>
</feature>
<organism evidence="6 7">
    <name type="scientific">Dissostichus eleginoides</name>
    <name type="common">Patagonian toothfish</name>
    <name type="synonym">Dissostichus amissus</name>
    <dbReference type="NCBI Taxonomy" id="100907"/>
    <lineage>
        <taxon>Eukaryota</taxon>
        <taxon>Metazoa</taxon>
        <taxon>Chordata</taxon>
        <taxon>Craniata</taxon>
        <taxon>Vertebrata</taxon>
        <taxon>Euteleostomi</taxon>
        <taxon>Actinopterygii</taxon>
        <taxon>Neopterygii</taxon>
        <taxon>Teleostei</taxon>
        <taxon>Neoteleostei</taxon>
        <taxon>Acanthomorphata</taxon>
        <taxon>Eupercaria</taxon>
        <taxon>Perciformes</taxon>
        <taxon>Notothenioidei</taxon>
        <taxon>Nototheniidae</taxon>
        <taxon>Dissostichus</taxon>
    </lineage>
</organism>
<dbReference type="Gene3D" id="1.20.5.170">
    <property type="match status" value="1"/>
</dbReference>
<evidence type="ECO:0000259" key="5">
    <source>
        <dbReference type="PROSITE" id="PS51842"/>
    </source>
</evidence>
<evidence type="ECO:0000313" key="7">
    <source>
        <dbReference type="Proteomes" id="UP001228049"/>
    </source>
</evidence>
<dbReference type="AlphaFoldDB" id="A0AAD9FL29"/>
<feature type="compositionally biased region" description="Basic and acidic residues" evidence="4">
    <location>
        <begin position="687"/>
        <end position="740"/>
    </location>
</feature>
<dbReference type="Gene3D" id="1.20.5.500">
    <property type="entry name" value="Single helix bin"/>
    <property type="match status" value="1"/>
</dbReference>
<dbReference type="PROSITE" id="PS51842">
    <property type="entry name" value="IF_ROD_2"/>
    <property type="match status" value="1"/>
</dbReference>
<feature type="compositionally biased region" description="Polar residues" evidence="4">
    <location>
        <begin position="484"/>
        <end position="494"/>
    </location>
</feature>
<evidence type="ECO:0000256" key="2">
    <source>
        <dbReference type="ARBA" id="ARBA00023054"/>
    </source>
</evidence>
<gene>
    <name evidence="6" type="ORF">KUDE01_012943</name>
</gene>
<evidence type="ECO:0000256" key="1">
    <source>
        <dbReference type="ARBA" id="ARBA00022754"/>
    </source>
</evidence>
<dbReference type="FunFam" id="1.20.5.170:FF:000002">
    <property type="entry name" value="Type I keratin KA11"/>
    <property type="match status" value="1"/>
</dbReference>
<reference evidence="6" key="1">
    <citation type="submission" date="2023-04" db="EMBL/GenBank/DDBJ databases">
        <title>Chromosome-level genome of Chaenocephalus aceratus.</title>
        <authorList>
            <person name="Park H."/>
        </authorList>
    </citation>
    <scope>NUCLEOTIDE SEQUENCE</scope>
    <source>
        <strain evidence="6">DE</strain>
        <tissue evidence="6">Muscle</tissue>
    </source>
</reference>